<proteinExistence type="predicted"/>
<protein>
    <submittedName>
        <fullName evidence="1">Uncharacterized protein</fullName>
    </submittedName>
</protein>
<accession>A0AAV7N9Q1</accession>
<reference evidence="1" key="1">
    <citation type="journal article" date="2022" name="bioRxiv">
        <title>Sequencing and chromosome-scale assembly of the giantPleurodeles waltlgenome.</title>
        <authorList>
            <person name="Brown T."/>
            <person name="Elewa A."/>
            <person name="Iarovenko S."/>
            <person name="Subramanian E."/>
            <person name="Araus A.J."/>
            <person name="Petzold A."/>
            <person name="Susuki M."/>
            <person name="Suzuki K.-i.T."/>
            <person name="Hayashi T."/>
            <person name="Toyoda A."/>
            <person name="Oliveira C."/>
            <person name="Osipova E."/>
            <person name="Leigh N.D."/>
            <person name="Simon A."/>
            <person name="Yun M.H."/>
        </authorList>
    </citation>
    <scope>NUCLEOTIDE SEQUENCE</scope>
    <source>
        <strain evidence="1">20211129_DDA</strain>
        <tissue evidence="1">Liver</tissue>
    </source>
</reference>
<evidence type="ECO:0000313" key="1">
    <source>
        <dbReference type="EMBL" id="KAJ1112199.1"/>
    </source>
</evidence>
<evidence type="ECO:0000313" key="2">
    <source>
        <dbReference type="Proteomes" id="UP001066276"/>
    </source>
</evidence>
<dbReference type="Proteomes" id="UP001066276">
    <property type="component" value="Chromosome 8"/>
</dbReference>
<dbReference type="AlphaFoldDB" id="A0AAV7N9Q1"/>
<name>A0AAV7N9Q1_PLEWA</name>
<sequence length="89" mass="9269">MGGVTVDWRCRDLWIPLGSRDGLVEQRGGCGLGLDEAPNQVCPDLTEVRLVIGAAARSASCHAGCLPATLKTHSVSRAVGRAVPGCRSL</sequence>
<gene>
    <name evidence="1" type="ORF">NDU88_000467</name>
</gene>
<keyword evidence="2" id="KW-1185">Reference proteome</keyword>
<dbReference type="EMBL" id="JANPWB010000012">
    <property type="protein sequence ID" value="KAJ1112199.1"/>
    <property type="molecule type" value="Genomic_DNA"/>
</dbReference>
<comment type="caution">
    <text evidence="1">The sequence shown here is derived from an EMBL/GenBank/DDBJ whole genome shotgun (WGS) entry which is preliminary data.</text>
</comment>
<organism evidence="1 2">
    <name type="scientific">Pleurodeles waltl</name>
    <name type="common">Iberian ribbed newt</name>
    <dbReference type="NCBI Taxonomy" id="8319"/>
    <lineage>
        <taxon>Eukaryota</taxon>
        <taxon>Metazoa</taxon>
        <taxon>Chordata</taxon>
        <taxon>Craniata</taxon>
        <taxon>Vertebrata</taxon>
        <taxon>Euteleostomi</taxon>
        <taxon>Amphibia</taxon>
        <taxon>Batrachia</taxon>
        <taxon>Caudata</taxon>
        <taxon>Salamandroidea</taxon>
        <taxon>Salamandridae</taxon>
        <taxon>Pleurodelinae</taxon>
        <taxon>Pleurodeles</taxon>
    </lineage>
</organism>